<dbReference type="InterPro" id="IPR014710">
    <property type="entry name" value="RmlC-like_jellyroll"/>
</dbReference>
<name>A0ABQ6GCY5_9BACL</name>
<gene>
    <name evidence="5" type="primary">araC_2</name>
    <name evidence="5" type="ORF">MU1_12810</name>
</gene>
<dbReference type="EMBL" id="BSSQ01000005">
    <property type="protein sequence ID" value="GLX66937.1"/>
    <property type="molecule type" value="Genomic_DNA"/>
</dbReference>
<dbReference type="PANTHER" id="PTHR43280:SF29">
    <property type="entry name" value="ARAC-FAMILY TRANSCRIPTIONAL REGULATOR"/>
    <property type="match status" value="1"/>
</dbReference>
<evidence type="ECO:0000259" key="4">
    <source>
        <dbReference type="PROSITE" id="PS01124"/>
    </source>
</evidence>
<dbReference type="Gene3D" id="2.60.120.10">
    <property type="entry name" value="Jelly Rolls"/>
    <property type="match status" value="1"/>
</dbReference>
<dbReference type="PANTHER" id="PTHR43280">
    <property type="entry name" value="ARAC-FAMILY TRANSCRIPTIONAL REGULATOR"/>
    <property type="match status" value="1"/>
</dbReference>
<organism evidence="5 6">
    <name type="scientific">Paenibacillus glycanilyticus</name>
    <dbReference type="NCBI Taxonomy" id="126569"/>
    <lineage>
        <taxon>Bacteria</taxon>
        <taxon>Bacillati</taxon>
        <taxon>Bacillota</taxon>
        <taxon>Bacilli</taxon>
        <taxon>Bacillales</taxon>
        <taxon>Paenibacillaceae</taxon>
        <taxon>Paenibacillus</taxon>
    </lineage>
</organism>
<keyword evidence="3" id="KW-0804">Transcription</keyword>
<dbReference type="InterPro" id="IPR009057">
    <property type="entry name" value="Homeodomain-like_sf"/>
</dbReference>
<dbReference type="InterPro" id="IPR020449">
    <property type="entry name" value="Tscrpt_reg_AraC-type_HTH"/>
</dbReference>
<comment type="caution">
    <text evidence="5">The sequence shown here is derived from an EMBL/GenBank/DDBJ whole genome shotgun (WGS) entry which is preliminary data.</text>
</comment>
<dbReference type="RefSeq" id="WP_284237653.1">
    <property type="nucleotide sequence ID" value="NZ_BSSQ01000005.1"/>
</dbReference>
<evidence type="ECO:0000256" key="1">
    <source>
        <dbReference type="ARBA" id="ARBA00023015"/>
    </source>
</evidence>
<evidence type="ECO:0000256" key="2">
    <source>
        <dbReference type="ARBA" id="ARBA00023125"/>
    </source>
</evidence>
<keyword evidence="6" id="KW-1185">Reference proteome</keyword>
<sequence>MVDIIELANDVLLAKLEIAGVYRVKLPPNQSFGNVNIKQAGFLFILRGEAEFSCDGESYRLTPGLMLHGMKDMHLKYTTGRDEEFEYILVNYRGMTKEQQIYQHLNGHFVMNIPMSMDMSSRLLFLHSISLDPDSISALKLNIAFMQLMLDIFEQTRQQSSHNRSHLMVEDTLAYIHEHYMSPISLASLAARYKVSEGFFSFKFRNYTGISPIEYLLRFRINRSRELLATNQFTVREVARQVGYADAYYFSRLFKKHTGIAPSQLLTNRLL</sequence>
<protein>
    <submittedName>
        <fullName evidence="5">AraC family transcriptional regulator</fullName>
    </submittedName>
</protein>
<dbReference type="Pfam" id="PF12833">
    <property type="entry name" value="HTH_18"/>
    <property type="match status" value="1"/>
</dbReference>
<evidence type="ECO:0000313" key="5">
    <source>
        <dbReference type="EMBL" id="GLX66937.1"/>
    </source>
</evidence>
<evidence type="ECO:0000313" key="6">
    <source>
        <dbReference type="Proteomes" id="UP001157114"/>
    </source>
</evidence>
<dbReference type="InterPro" id="IPR037923">
    <property type="entry name" value="HTH-like"/>
</dbReference>
<dbReference type="SUPFAM" id="SSF46689">
    <property type="entry name" value="Homeodomain-like"/>
    <property type="match status" value="2"/>
</dbReference>
<keyword evidence="1" id="KW-0805">Transcription regulation</keyword>
<dbReference type="PROSITE" id="PS00041">
    <property type="entry name" value="HTH_ARAC_FAMILY_1"/>
    <property type="match status" value="1"/>
</dbReference>
<dbReference type="SMART" id="SM00342">
    <property type="entry name" value="HTH_ARAC"/>
    <property type="match status" value="1"/>
</dbReference>
<feature type="domain" description="HTH araC/xylS-type" evidence="4">
    <location>
        <begin position="170"/>
        <end position="268"/>
    </location>
</feature>
<accession>A0ABQ6GCY5</accession>
<evidence type="ECO:0000256" key="3">
    <source>
        <dbReference type="ARBA" id="ARBA00023163"/>
    </source>
</evidence>
<dbReference type="PRINTS" id="PR00032">
    <property type="entry name" value="HTHARAC"/>
</dbReference>
<dbReference type="Proteomes" id="UP001157114">
    <property type="component" value="Unassembled WGS sequence"/>
</dbReference>
<reference evidence="5 6" key="1">
    <citation type="submission" date="2023-03" db="EMBL/GenBank/DDBJ databases">
        <title>Draft genome sequence of the bacteria which degrade cell wall of Tricholomamatutake.</title>
        <authorList>
            <person name="Konishi Y."/>
            <person name="Fukuta Y."/>
            <person name="Shirasaka N."/>
        </authorList>
    </citation>
    <scope>NUCLEOTIDE SEQUENCE [LARGE SCALE GENOMIC DNA]</scope>
    <source>
        <strain evidence="6">mu1</strain>
    </source>
</reference>
<dbReference type="InterPro" id="IPR018062">
    <property type="entry name" value="HTH_AraC-typ_CS"/>
</dbReference>
<keyword evidence="2" id="KW-0238">DNA-binding</keyword>
<dbReference type="Gene3D" id="1.10.10.60">
    <property type="entry name" value="Homeodomain-like"/>
    <property type="match status" value="2"/>
</dbReference>
<dbReference type="PROSITE" id="PS01124">
    <property type="entry name" value="HTH_ARAC_FAMILY_2"/>
    <property type="match status" value="1"/>
</dbReference>
<dbReference type="SUPFAM" id="SSF51215">
    <property type="entry name" value="Regulatory protein AraC"/>
    <property type="match status" value="1"/>
</dbReference>
<dbReference type="InterPro" id="IPR018060">
    <property type="entry name" value="HTH_AraC"/>
</dbReference>
<proteinExistence type="predicted"/>